<dbReference type="Proteomes" id="UP000887580">
    <property type="component" value="Unplaced"/>
</dbReference>
<accession>A0AC35FET7</accession>
<reference evidence="2" key="1">
    <citation type="submission" date="2022-11" db="UniProtKB">
        <authorList>
            <consortium name="WormBaseParasite"/>
        </authorList>
    </citation>
    <scope>IDENTIFICATION</scope>
</reference>
<dbReference type="WBParaSite" id="PS1159_v2.g16735.t1">
    <property type="protein sequence ID" value="PS1159_v2.g16735.t1"/>
    <property type="gene ID" value="PS1159_v2.g16735"/>
</dbReference>
<name>A0AC35FET7_9BILA</name>
<evidence type="ECO:0000313" key="1">
    <source>
        <dbReference type="Proteomes" id="UP000887580"/>
    </source>
</evidence>
<proteinExistence type="predicted"/>
<evidence type="ECO:0000313" key="2">
    <source>
        <dbReference type="WBParaSite" id="PS1159_v2.g16735.t1"/>
    </source>
</evidence>
<organism evidence="1 2">
    <name type="scientific">Panagrolaimus sp. PS1159</name>
    <dbReference type="NCBI Taxonomy" id="55785"/>
    <lineage>
        <taxon>Eukaryota</taxon>
        <taxon>Metazoa</taxon>
        <taxon>Ecdysozoa</taxon>
        <taxon>Nematoda</taxon>
        <taxon>Chromadorea</taxon>
        <taxon>Rhabditida</taxon>
        <taxon>Tylenchina</taxon>
        <taxon>Panagrolaimomorpha</taxon>
        <taxon>Panagrolaimoidea</taxon>
        <taxon>Panagrolaimidae</taxon>
        <taxon>Panagrolaimus</taxon>
    </lineage>
</organism>
<sequence length="1886" mass="209244">MKRLLLLTFLTFLVVAGINGLEEKFGKSESFVKAIHESLSIEHSTWLRNHNAAKSGNPIEPGIKFLAHHNIPSDIPLIPSPEHLVATNQFGVKCDQGYTGDFCNIPVCSSMANISSHNSGDAGEAIELATSYECNDMISFPVDSYALSIVITLFSANGGMPGATLSMLNGTIIQPDETTNPGDDFRYFSAFFYGLSEFSGPGYYNLQLSSETIAPCSYQITTTTRAVYDTGFVQSVNDDHIQRDIYQPWRVLKEPMQNTANYLGARLNGVIQPSAPQVVTFYNGDDKQYAPMTLGIRYQCNAPYVSPMYTCVRTDFYKAKFLGYDNLGNVFQRLYMFTCGETNPSNPPSPTPSQGPPDTCLNGGTMITYGQNNRTCLCGMYYTGNQCETKLCFNGGVLRDGVCVCAIGYSGPHCADIYCKSQAQENFDTRRRALVFVVRTTPSFAPYINSSVARTASQIVGYTNFNNPGYFRKYVLVGYANDAISYIGEFDDSVEFQNAITSLPISATTNNCTDSLYAALSAAVTSESVRLYQKSPIFSFGDNLPDDPQNRAALYDSLGYYKGQIFTILTDASSATCNIDSHNLEYRELRRLAQFTHGLVPYLPVNNLTDVNSLTVTVMSVDGTNLTANSYHNVGNAHVYSFNTLMKGNYLLMISADQNSPCQFRVYGSSRYELFVGTADTLTTDKSRNQPMPYQPTNIVARINQVEFRNPGEVFAEVVVWTNDRMTGQRHVLYAANGNYRDACDYHFIFESFVCTERDTLFYISIYVTDRVGYTVQRVQAGICAVPPAVPTSPQGCQNGGAVDPTNPNGTCICPNGWTGDKCQTIQCQNGGTSKFNFCECRAGYTGQFCETTACFSETYEDFSPNRRSLTFVVHDSTTTIQMIQKMQSQMAQVIQDITQQHPRWITQFGLIVFNNVTMSQPVETSDPAQFLQGFADFAARNAFNTTNRSCQDIPVLEALYIHLSTSDAFKYGIYYIFMNGYMGFSSGNLFDNVQGLLETTQSQINFVQTNAYPCGQPLTADGPSRMWLLTSLTGGQVYVISSATTEKVMKTIPFQYRNSLSYERYYDDCSAGQNFYFPVDSESQTVNILIDGELNGNVSYIHPDGSNDTYMVQNIFNDYSANTRLDQIIGQCDNNWRQVEQRCYRFFAMPSTWQTAHDLCAAEKAILVTIYDQGIEDYLYYNAGTNTLWTGLNDKNASGTFVWDQGDTNSALPLSATKFTNWGSGQPNLVAGQCVTDNKNDHWKVDNCNTQYAFACVKHVFYPGYSRNTHDDFGYVAPLSGNLSNYIIAHATGVSSFGGDNAGRLQYAHMYTSNKAQTMIQVEKLYTRDLQSCKHQFVSDAFTCPALLFQTMFTGVDRYGYAFQRINPTLCYNAANMTCANGGVFYDNKCICPPNWGGEYCSFPFCQNGYLAANLLSCNCEEGLFEGQFCEIARCINGTSNLQPDTNQNKTFILILDGSYTNGMDNVLQNLQATLQNLLTATATAAPGWFVNYIGVVAYDQTYNTTVSRRIEETDRTNFIKTDRTTFISNIVALATASPNWKSAQTSRALFTALSIALASPNVNHRSQAYILSAANAEDFQLVNPVLDLIAYSHTAVNTIFIGDTTAPANSTYIDPHTDSLHELSVLSGGGFYQVDPTKLMEFWSKQIVTVFNSYGIVFNSYHNCSSHTSYIQLDGNTNKLIFDVFSMVSVSITLYDANGSQISITNPYRTGTNYLFSISPASGTLFSAGIYQVTITSLNMKEHPFCTMNVKGISSVNTYIAYNQDIGFANGQHSNSANYYPRTAPEYNVAVVKSPVPLQFIQAYNSSARGLLWASPLMPRSNCLYNYVSKDTFQCPDASYGIAIEGTDLDGHPFRRYEIVHCVGQQHTVALERQPHSFITLSNN</sequence>
<protein>
    <submittedName>
        <fullName evidence="2">Uncharacterized protein</fullName>
    </submittedName>
</protein>